<feature type="chain" id="PRO_5040720561" evidence="2">
    <location>
        <begin position="21"/>
        <end position="402"/>
    </location>
</feature>
<dbReference type="Pfam" id="PF03318">
    <property type="entry name" value="ETX_MTX2"/>
    <property type="match status" value="1"/>
</dbReference>
<dbReference type="SUPFAM" id="SSF56973">
    <property type="entry name" value="Aerolisin/ETX pore-forming domain"/>
    <property type="match status" value="1"/>
</dbReference>
<sequence length="402" mass="43991">MRFSLAAATVFASLFIPTIASSCDEGPFISTSAGIPLSDNPSEQIFCSSKWLNGDVITGLRVWWAKFQIKGIQVRYASITSDGEWGAIHGQTTEDVDDYDEKTWDSNTAIGMKLYNNKPDDGDPMDAVGRIVVTIPGQEDWVVGGSKYNDDEIYVNAGSGRLLAVQGAAGGMVTSLSFKFLESSIMSLEMTDISFTEDPMIWSQEHKGMNPQVVTTSSWYKNLNKEGEPTLHATDGIAIDEKTTKELTKSTTNTFGSGITVSIGGGVHVPFLVDAEAEVETSISYSMETMASESETKEHGWIKTGTINGDVPPQKAFRCKFIAIVGTYDSPFEANVTAKLANGETFVYKNYGNFKSIGYANLQDECQLFDLEDVPPLDPSEILSDDSDDKNKRSTRLTRFIH</sequence>
<keyword evidence="4" id="KW-1185">Reference proteome</keyword>
<keyword evidence="2" id="KW-0732">Signal</keyword>
<dbReference type="OrthoDB" id="10424099at2759"/>
<feature type="signal peptide" evidence="2">
    <location>
        <begin position="1"/>
        <end position="20"/>
    </location>
</feature>
<evidence type="ECO:0000256" key="1">
    <source>
        <dbReference type="SAM" id="MobiDB-lite"/>
    </source>
</evidence>
<name>A0A9W4U440_9PLEO</name>
<dbReference type="AlphaFoldDB" id="A0A9W4U440"/>
<protein>
    <submittedName>
        <fullName evidence="3">Uncharacterized protein</fullName>
    </submittedName>
</protein>
<evidence type="ECO:0000313" key="3">
    <source>
        <dbReference type="EMBL" id="CAI6234461.1"/>
    </source>
</evidence>
<proteinExistence type="predicted"/>
<dbReference type="EMBL" id="CAOQHR010000001">
    <property type="protein sequence ID" value="CAI6234461.1"/>
    <property type="molecule type" value="Genomic_DNA"/>
</dbReference>
<dbReference type="Gene3D" id="2.170.15.10">
    <property type="entry name" value="Proaerolysin, chain A, domain 3"/>
    <property type="match status" value="1"/>
</dbReference>
<accession>A0A9W4U440</accession>
<feature type="compositionally biased region" description="Basic residues" evidence="1">
    <location>
        <begin position="393"/>
        <end position="402"/>
    </location>
</feature>
<dbReference type="Proteomes" id="UP001152607">
    <property type="component" value="Unassembled WGS sequence"/>
</dbReference>
<organism evidence="3 4">
    <name type="scientific">Periconia digitata</name>
    <dbReference type="NCBI Taxonomy" id="1303443"/>
    <lineage>
        <taxon>Eukaryota</taxon>
        <taxon>Fungi</taxon>
        <taxon>Dikarya</taxon>
        <taxon>Ascomycota</taxon>
        <taxon>Pezizomycotina</taxon>
        <taxon>Dothideomycetes</taxon>
        <taxon>Pleosporomycetidae</taxon>
        <taxon>Pleosporales</taxon>
        <taxon>Massarineae</taxon>
        <taxon>Periconiaceae</taxon>
        <taxon>Periconia</taxon>
    </lineage>
</organism>
<feature type="region of interest" description="Disordered" evidence="1">
    <location>
        <begin position="379"/>
        <end position="402"/>
    </location>
</feature>
<evidence type="ECO:0000313" key="4">
    <source>
        <dbReference type="Proteomes" id="UP001152607"/>
    </source>
</evidence>
<evidence type="ECO:0000256" key="2">
    <source>
        <dbReference type="SAM" id="SignalP"/>
    </source>
</evidence>
<comment type="caution">
    <text evidence="3">The sequence shown here is derived from an EMBL/GenBank/DDBJ whole genome shotgun (WGS) entry which is preliminary data.</text>
</comment>
<reference evidence="3" key="1">
    <citation type="submission" date="2023-01" db="EMBL/GenBank/DDBJ databases">
        <authorList>
            <person name="Van Ghelder C."/>
            <person name="Rancurel C."/>
        </authorList>
    </citation>
    <scope>NUCLEOTIDE SEQUENCE</scope>
    <source>
        <strain evidence="3">CNCM I-4278</strain>
    </source>
</reference>
<gene>
    <name evidence="3" type="ORF">PDIGIT_LOCUS346</name>
</gene>
<dbReference type="InterPro" id="IPR004991">
    <property type="entry name" value="Aerolysin-like"/>
</dbReference>
<dbReference type="PROSITE" id="PS51257">
    <property type="entry name" value="PROKAR_LIPOPROTEIN"/>
    <property type="match status" value="1"/>
</dbReference>